<dbReference type="AlphaFoldDB" id="F4L399"/>
<dbReference type="EMBL" id="CP002691">
    <property type="protein sequence ID" value="AEE51733.1"/>
    <property type="molecule type" value="Genomic_DNA"/>
</dbReference>
<evidence type="ECO:0000313" key="2">
    <source>
        <dbReference type="EMBL" id="AEE51733.1"/>
    </source>
</evidence>
<keyword evidence="3" id="KW-1185">Reference proteome</keyword>
<dbReference type="Gene3D" id="3.40.710.10">
    <property type="entry name" value="DD-peptidase/beta-lactamase superfamily"/>
    <property type="match status" value="1"/>
</dbReference>
<dbReference type="SUPFAM" id="SSF56601">
    <property type="entry name" value="beta-lactamase/transpeptidase-like"/>
    <property type="match status" value="1"/>
</dbReference>
<proteinExistence type="predicted"/>
<dbReference type="Proteomes" id="UP000008461">
    <property type="component" value="Chromosome"/>
</dbReference>
<protein>
    <submittedName>
        <fullName evidence="2">Beta-lactamase</fullName>
    </submittedName>
</protein>
<dbReference type="Pfam" id="PF00144">
    <property type="entry name" value="Beta-lactamase"/>
    <property type="match status" value="1"/>
</dbReference>
<sequence>MRTLSLILLLLLFLPFVQGQQVAKKELSRRLDAVFQSRIKVHEPGGSFLIQKGKKVLYAKSFGLADLKTGEKFSANTLANVGSISKTFVAYGILLLEKEGKLSIEDPILKYFPDFEHPDVVRKITIQHLLTHSSGLPDSRNVGEDSIFYLNAKDLENFAPLKSTNSLHFEPGSRFEYSNPAFNGLALIIEQVSGQKWQQFIGERIFKPAGMQRSVITDGAFPETGVSHGYRVHQNRFDEYDYGEYPTFCAAGNGGVWSSVNELRKYLAAVKACTFTDCATIKKSQTVWQSPTWNSADPPFMGLSWFVEENPPGVGNKSIGHTGSQGGFMAHLIWFPERDLSIIWLANDSEFYSTEILTALELIKAVHRP</sequence>
<reference key="2">
    <citation type="submission" date="2011-04" db="EMBL/GenBank/DDBJ databases">
        <title>Complete sequence of chromosome of Haliscomenobacter hydrossis DSM 1100.</title>
        <authorList>
            <consortium name="US DOE Joint Genome Institute (JGI-PGF)"/>
            <person name="Lucas S."/>
            <person name="Han J."/>
            <person name="Lapidus A."/>
            <person name="Bruce D."/>
            <person name="Goodwin L."/>
            <person name="Pitluck S."/>
            <person name="Peters L."/>
            <person name="Kyrpides N."/>
            <person name="Mavromatis K."/>
            <person name="Ivanova N."/>
            <person name="Ovchinnikova G."/>
            <person name="Pagani I."/>
            <person name="Daligault H."/>
            <person name="Detter J.C."/>
            <person name="Han C."/>
            <person name="Land M."/>
            <person name="Hauser L."/>
            <person name="Markowitz V."/>
            <person name="Cheng J.-F."/>
            <person name="Hugenholtz P."/>
            <person name="Woyke T."/>
            <person name="Wu D."/>
            <person name="Verbarg S."/>
            <person name="Frueling A."/>
            <person name="Brambilla E."/>
            <person name="Klenk H.-P."/>
            <person name="Eisen J.A."/>
        </authorList>
    </citation>
    <scope>NUCLEOTIDE SEQUENCE</scope>
    <source>
        <strain>DSM 1100</strain>
    </source>
</reference>
<evidence type="ECO:0000259" key="1">
    <source>
        <dbReference type="Pfam" id="PF00144"/>
    </source>
</evidence>
<reference evidence="2 3" key="1">
    <citation type="journal article" date="2011" name="Stand. Genomic Sci.">
        <title>Complete genome sequence of Haliscomenobacter hydrossis type strain (O).</title>
        <authorList>
            <consortium name="US DOE Joint Genome Institute (JGI-PGF)"/>
            <person name="Daligault H."/>
            <person name="Lapidus A."/>
            <person name="Zeytun A."/>
            <person name="Nolan M."/>
            <person name="Lucas S."/>
            <person name="Del Rio T.G."/>
            <person name="Tice H."/>
            <person name="Cheng J.F."/>
            <person name="Tapia R."/>
            <person name="Han C."/>
            <person name="Goodwin L."/>
            <person name="Pitluck S."/>
            <person name="Liolios K."/>
            <person name="Pagani I."/>
            <person name="Ivanova N."/>
            <person name="Huntemann M."/>
            <person name="Mavromatis K."/>
            <person name="Mikhailova N."/>
            <person name="Pati A."/>
            <person name="Chen A."/>
            <person name="Palaniappan K."/>
            <person name="Land M."/>
            <person name="Hauser L."/>
            <person name="Brambilla E.M."/>
            <person name="Rohde M."/>
            <person name="Verbarg S."/>
            <person name="Goker M."/>
            <person name="Bristow J."/>
            <person name="Eisen J.A."/>
            <person name="Markowitz V."/>
            <person name="Hugenholtz P."/>
            <person name="Kyrpides N.C."/>
            <person name="Klenk H.P."/>
            <person name="Woyke T."/>
        </authorList>
    </citation>
    <scope>NUCLEOTIDE SEQUENCE [LARGE SCALE GENOMIC DNA]</scope>
    <source>
        <strain evidence="3">ATCC 27775 / DSM 1100 / LMG 10767 / O</strain>
    </source>
</reference>
<feature type="domain" description="Beta-lactamase-related" evidence="1">
    <location>
        <begin position="32"/>
        <end position="350"/>
    </location>
</feature>
<dbReference type="InterPro" id="IPR001466">
    <property type="entry name" value="Beta-lactam-related"/>
</dbReference>
<accession>F4L399</accession>
<dbReference type="KEGG" id="hhy:Halhy_3882"/>
<dbReference type="PANTHER" id="PTHR46825:SF9">
    <property type="entry name" value="BETA-LACTAMASE-RELATED DOMAIN-CONTAINING PROTEIN"/>
    <property type="match status" value="1"/>
</dbReference>
<organism evidence="2 3">
    <name type="scientific">Haliscomenobacter hydrossis (strain ATCC 27775 / DSM 1100 / LMG 10767 / O)</name>
    <dbReference type="NCBI Taxonomy" id="760192"/>
    <lineage>
        <taxon>Bacteria</taxon>
        <taxon>Pseudomonadati</taxon>
        <taxon>Bacteroidota</taxon>
        <taxon>Saprospiria</taxon>
        <taxon>Saprospirales</taxon>
        <taxon>Haliscomenobacteraceae</taxon>
        <taxon>Haliscomenobacter</taxon>
    </lineage>
</organism>
<dbReference type="InterPro" id="IPR012338">
    <property type="entry name" value="Beta-lactam/transpept-like"/>
</dbReference>
<dbReference type="RefSeq" id="WP_013766272.1">
    <property type="nucleotide sequence ID" value="NC_015510.1"/>
</dbReference>
<gene>
    <name evidence="2" type="ordered locus">Halhy_3882</name>
</gene>
<dbReference type="eggNOG" id="COG1680">
    <property type="taxonomic scope" value="Bacteria"/>
</dbReference>
<evidence type="ECO:0000313" key="3">
    <source>
        <dbReference type="Proteomes" id="UP000008461"/>
    </source>
</evidence>
<name>F4L399_HALH1</name>
<dbReference type="InterPro" id="IPR050491">
    <property type="entry name" value="AmpC-like"/>
</dbReference>
<dbReference type="STRING" id="760192.Halhy_3882"/>
<dbReference type="OrthoDB" id="9793489at2"/>
<dbReference type="HOGENOM" id="CLU_020027_0_5_10"/>
<dbReference type="PANTHER" id="PTHR46825">
    <property type="entry name" value="D-ALANYL-D-ALANINE-CARBOXYPEPTIDASE/ENDOPEPTIDASE AMPH"/>
    <property type="match status" value="1"/>
</dbReference>